<accession>A0A4C1WWB9</accession>
<gene>
    <name evidence="1" type="ORF">EVAR_90212_1</name>
</gene>
<protein>
    <submittedName>
        <fullName evidence="1">Uncharacterized protein</fullName>
    </submittedName>
</protein>
<comment type="caution">
    <text evidence="1">The sequence shown here is derived from an EMBL/GenBank/DDBJ whole genome shotgun (WGS) entry which is preliminary data.</text>
</comment>
<dbReference type="OrthoDB" id="10521080at2759"/>
<keyword evidence="2" id="KW-1185">Reference proteome</keyword>
<proteinExistence type="predicted"/>
<evidence type="ECO:0000313" key="2">
    <source>
        <dbReference type="Proteomes" id="UP000299102"/>
    </source>
</evidence>
<organism evidence="1 2">
    <name type="scientific">Eumeta variegata</name>
    <name type="common">Bagworm moth</name>
    <name type="synonym">Eumeta japonica</name>
    <dbReference type="NCBI Taxonomy" id="151549"/>
    <lineage>
        <taxon>Eukaryota</taxon>
        <taxon>Metazoa</taxon>
        <taxon>Ecdysozoa</taxon>
        <taxon>Arthropoda</taxon>
        <taxon>Hexapoda</taxon>
        <taxon>Insecta</taxon>
        <taxon>Pterygota</taxon>
        <taxon>Neoptera</taxon>
        <taxon>Endopterygota</taxon>
        <taxon>Lepidoptera</taxon>
        <taxon>Glossata</taxon>
        <taxon>Ditrysia</taxon>
        <taxon>Tineoidea</taxon>
        <taxon>Psychidae</taxon>
        <taxon>Oiketicinae</taxon>
        <taxon>Eumeta</taxon>
    </lineage>
</organism>
<reference evidence="1 2" key="1">
    <citation type="journal article" date="2019" name="Commun. Biol.">
        <title>The bagworm genome reveals a unique fibroin gene that provides high tensile strength.</title>
        <authorList>
            <person name="Kono N."/>
            <person name="Nakamura H."/>
            <person name="Ohtoshi R."/>
            <person name="Tomita M."/>
            <person name="Numata K."/>
            <person name="Arakawa K."/>
        </authorList>
    </citation>
    <scope>NUCLEOTIDE SEQUENCE [LARGE SCALE GENOMIC DNA]</scope>
</reference>
<dbReference type="AlphaFoldDB" id="A0A4C1WWB9"/>
<dbReference type="Proteomes" id="UP000299102">
    <property type="component" value="Unassembled WGS sequence"/>
</dbReference>
<sequence>MLKCEWAGHIANRTDNRWERKVFVWRPRTVILELDGLRGSPCSYYVGRRIHDQGRRAPLVAGDPGPYVVEILGERLMYSSGRPVAEGN</sequence>
<name>A0A4C1WWB9_EUMVA</name>
<dbReference type="EMBL" id="BGZK01000662">
    <property type="protein sequence ID" value="GBP55190.1"/>
    <property type="molecule type" value="Genomic_DNA"/>
</dbReference>
<evidence type="ECO:0000313" key="1">
    <source>
        <dbReference type="EMBL" id="GBP55190.1"/>
    </source>
</evidence>